<reference evidence="1" key="1">
    <citation type="submission" date="2014-11" db="EMBL/GenBank/DDBJ databases">
        <authorList>
            <person name="Amaro Gonzalez C."/>
        </authorList>
    </citation>
    <scope>NUCLEOTIDE SEQUENCE</scope>
</reference>
<organism evidence="1">
    <name type="scientific">Anguilla anguilla</name>
    <name type="common">European freshwater eel</name>
    <name type="synonym">Muraena anguilla</name>
    <dbReference type="NCBI Taxonomy" id="7936"/>
    <lineage>
        <taxon>Eukaryota</taxon>
        <taxon>Metazoa</taxon>
        <taxon>Chordata</taxon>
        <taxon>Craniata</taxon>
        <taxon>Vertebrata</taxon>
        <taxon>Euteleostomi</taxon>
        <taxon>Actinopterygii</taxon>
        <taxon>Neopterygii</taxon>
        <taxon>Teleostei</taxon>
        <taxon>Anguilliformes</taxon>
        <taxon>Anguillidae</taxon>
        <taxon>Anguilla</taxon>
    </lineage>
</organism>
<sequence>MCCQRGGIKNCAVGPEHA</sequence>
<accession>A0A0E9QB28</accession>
<protein>
    <submittedName>
        <fullName evidence="1">Uncharacterized protein</fullName>
    </submittedName>
</protein>
<dbReference type="EMBL" id="GBXM01095037">
    <property type="protein sequence ID" value="JAH13540.1"/>
    <property type="molecule type" value="Transcribed_RNA"/>
</dbReference>
<reference evidence="1" key="2">
    <citation type="journal article" date="2015" name="Fish Shellfish Immunol.">
        <title>Early steps in the European eel (Anguilla anguilla)-Vibrio vulnificus interaction in the gills: Role of the RtxA13 toxin.</title>
        <authorList>
            <person name="Callol A."/>
            <person name="Pajuelo D."/>
            <person name="Ebbesson L."/>
            <person name="Teles M."/>
            <person name="MacKenzie S."/>
            <person name="Amaro C."/>
        </authorList>
    </citation>
    <scope>NUCLEOTIDE SEQUENCE</scope>
</reference>
<dbReference type="AlphaFoldDB" id="A0A0E9QB28"/>
<evidence type="ECO:0000313" key="1">
    <source>
        <dbReference type="EMBL" id="JAH13540.1"/>
    </source>
</evidence>
<proteinExistence type="predicted"/>
<name>A0A0E9QB28_ANGAN</name>